<evidence type="ECO:0000313" key="1">
    <source>
        <dbReference type="EMBL" id="EMO51824.1"/>
    </source>
</evidence>
<name>M6VFA5_9LEPT</name>
<organism evidence="1 2">
    <name type="scientific">Leptospira noguchii</name>
    <dbReference type="NCBI Taxonomy" id="28182"/>
    <lineage>
        <taxon>Bacteria</taxon>
        <taxon>Pseudomonadati</taxon>
        <taxon>Spirochaetota</taxon>
        <taxon>Spirochaetia</taxon>
        <taxon>Leptospirales</taxon>
        <taxon>Leptospiraceae</taxon>
        <taxon>Leptospira</taxon>
    </lineage>
</organism>
<dbReference type="Proteomes" id="UP000012112">
    <property type="component" value="Unassembled WGS sequence"/>
</dbReference>
<protein>
    <submittedName>
        <fullName evidence="1">Uncharacterized protein</fullName>
    </submittedName>
</protein>
<accession>M6VFA5</accession>
<gene>
    <name evidence="1" type="ORF">LEP1GSC172_2574</name>
</gene>
<proteinExistence type="predicted"/>
<dbReference type="AlphaFoldDB" id="M6VFA5"/>
<comment type="caution">
    <text evidence="1">The sequence shown here is derived from an EMBL/GenBank/DDBJ whole genome shotgun (WGS) entry which is preliminary data.</text>
</comment>
<reference evidence="1 2" key="1">
    <citation type="submission" date="2013-01" db="EMBL/GenBank/DDBJ databases">
        <authorList>
            <person name="Harkins D.M."/>
            <person name="Durkin A.S."/>
            <person name="Brinkac L.M."/>
            <person name="Haft D.H."/>
            <person name="Selengut J.D."/>
            <person name="Sanka R."/>
            <person name="DePew J."/>
            <person name="Purushe J."/>
            <person name="Matthias M.A."/>
            <person name="Vinetz J.M."/>
            <person name="Sutton G.G."/>
            <person name="Nierman W.C."/>
            <person name="Fouts D.E."/>
        </authorList>
    </citation>
    <scope>NUCLEOTIDE SEQUENCE [LARGE SCALE GENOMIC DNA]</scope>
    <source>
        <strain evidence="1 2">HAI1536</strain>
    </source>
</reference>
<sequence length="40" mass="4381">MGPGFFTKNFPGEGVSGDFGSAQGKAFPFLYSGWNKCFWL</sequence>
<evidence type="ECO:0000313" key="2">
    <source>
        <dbReference type="Proteomes" id="UP000012112"/>
    </source>
</evidence>
<dbReference type="EMBL" id="AKWD02000064">
    <property type="protein sequence ID" value="EMO51824.1"/>
    <property type="molecule type" value="Genomic_DNA"/>
</dbReference>